<feature type="compositionally biased region" description="Basic and acidic residues" evidence="1">
    <location>
        <begin position="325"/>
        <end position="336"/>
    </location>
</feature>
<keyword evidence="2" id="KW-0808">Transferase</keyword>
<evidence type="ECO:0000313" key="2">
    <source>
        <dbReference type="EMBL" id="CAA9455206.1"/>
    </source>
</evidence>
<dbReference type="AlphaFoldDB" id="A0A6J4QXI0"/>
<name>A0A6J4QXI0_9ACTN</name>
<evidence type="ECO:0000256" key="1">
    <source>
        <dbReference type="SAM" id="MobiDB-lite"/>
    </source>
</evidence>
<proteinExistence type="predicted"/>
<dbReference type="EMBL" id="CADCVI010000003">
    <property type="protein sequence ID" value="CAA9455206.1"/>
    <property type="molecule type" value="Genomic_DNA"/>
</dbReference>
<feature type="compositionally biased region" description="Basic residues" evidence="1">
    <location>
        <begin position="371"/>
        <end position="385"/>
    </location>
</feature>
<feature type="non-terminal residue" evidence="2">
    <location>
        <position position="1"/>
    </location>
</feature>
<protein>
    <submittedName>
        <fullName evidence="2">3-ketoacyl-CoA thiolase [fadN-fadA-fadE operon]</fullName>
        <ecNumber evidence="2">2.3.1.16</ecNumber>
    </submittedName>
</protein>
<feature type="non-terminal residue" evidence="2">
    <location>
        <position position="392"/>
    </location>
</feature>
<sequence length="392" mass="44110">EGSSYRLGGTDRCRAGPEGIPPGRPPGGRRRRLDPGGGRACRGPRPGRHRRRHHRVRDARGDAGLQPRPPRHDTGRAPGVRPGPDHKPVLLFGAPDHRDGGRADHGRPRHHRRSRRRRAHVLDPGDAELLPEPDPGRDEPRGLHGDGPHRRAGREGVRGLARGPGRVRAPQPHPRPEGREQRALRRGDRADGRGLQLGRRRGRAAAHGDHLRARRGAARYLAGEARQAPHGLPAERHRDGRQLLPALGRLRGGRRDGARGGGEARADAPLALRRLRRRRREARGHGHRADRRHPEGPGSDGSHARRYRPDRVQRGLRGPGARLDPPPRARHGEAERQRRRHRPRPPHGRYRHQAHGPTHERDEAPRLEVRHGHHVHRRRHGRGRHLREPPEL</sequence>
<feature type="compositionally biased region" description="Basic residues" evidence="1">
    <location>
        <begin position="337"/>
        <end position="354"/>
    </location>
</feature>
<keyword evidence="2" id="KW-0012">Acyltransferase</keyword>
<feature type="compositionally biased region" description="Basic and acidic residues" evidence="1">
    <location>
        <begin position="253"/>
        <end position="266"/>
    </location>
</feature>
<feature type="compositionally biased region" description="Basic and acidic residues" evidence="1">
    <location>
        <begin position="174"/>
        <end position="192"/>
    </location>
</feature>
<feature type="compositionally biased region" description="Basic residues" evidence="1">
    <location>
        <begin position="107"/>
        <end position="119"/>
    </location>
</feature>
<organism evidence="2">
    <name type="scientific">uncultured Rubrobacteraceae bacterium</name>
    <dbReference type="NCBI Taxonomy" id="349277"/>
    <lineage>
        <taxon>Bacteria</taxon>
        <taxon>Bacillati</taxon>
        <taxon>Actinomycetota</taxon>
        <taxon>Rubrobacteria</taxon>
        <taxon>Rubrobacterales</taxon>
        <taxon>Rubrobacteraceae</taxon>
        <taxon>environmental samples</taxon>
    </lineage>
</organism>
<gene>
    <name evidence="2" type="ORF">AVDCRST_MAG25-30</name>
</gene>
<feature type="compositionally biased region" description="Basic and acidic residues" evidence="1">
    <location>
        <begin position="357"/>
        <end position="370"/>
    </location>
</feature>
<feature type="region of interest" description="Disordered" evidence="1">
    <location>
        <begin position="1"/>
        <end position="392"/>
    </location>
</feature>
<feature type="compositionally biased region" description="Basic and acidic residues" evidence="1">
    <location>
        <begin position="95"/>
        <end position="106"/>
    </location>
</feature>
<dbReference type="GO" id="GO:0003988">
    <property type="term" value="F:acetyl-CoA C-acyltransferase activity"/>
    <property type="evidence" value="ECO:0007669"/>
    <property type="project" value="UniProtKB-EC"/>
</dbReference>
<reference evidence="2" key="1">
    <citation type="submission" date="2020-02" db="EMBL/GenBank/DDBJ databases">
        <authorList>
            <person name="Meier V. D."/>
        </authorList>
    </citation>
    <scope>NUCLEOTIDE SEQUENCE</scope>
    <source>
        <strain evidence="2">AVDCRST_MAG25</strain>
    </source>
</reference>
<feature type="compositionally biased region" description="Basic and acidic residues" evidence="1">
    <location>
        <begin position="134"/>
        <end position="157"/>
    </location>
</feature>
<accession>A0A6J4QXI0</accession>
<feature type="compositionally biased region" description="Basic residues" evidence="1">
    <location>
        <begin position="45"/>
        <end position="57"/>
    </location>
</feature>
<feature type="compositionally biased region" description="Basic residues" evidence="1">
    <location>
        <begin position="273"/>
        <end position="291"/>
    </location>
</feature>
<dbReference type="EC" id="2.3.1.16" evidence="2"/>